<evidence type="ECO:0000313" key="4">
    <source>
        <dbReference type="Proteomes" id="UP000230233"/>
    </source>
</evidence>
<dbReference type="InterPro" id="IPR006570">
    <property type="entry name" value="SPK_dom"/>
</dbReference>
<dbReference type="AlphaFoldDB" id="A0A2G5TR06"/>
<proteinExistence type="predicted"/>
<organism evidence="3 4">
    <name type="scientific">Caenorhabditis nigoni</name>
    <dbReference type="NCBI Taxonomy" id="1611254"/>
    <lineage>
        <taxon>Eukaryota</taxon>
        <taxon>Metazoa</taxon>
        <taxon>Ecdysozoa</taxon>
        <taxon>Nematoda</taxon>
        <taxon>Chromadorea</taxon>
        <taxon>Rhabditida</taxon>
        <taxon>Rhabditina</taxon>
        <taxon>Rhabditomorpha</taxon>
        <taxon>Rhabditoidea</taxon>
        <taxon>Rhabditidae</taxon>
        <taxon>Peloderinae</taxon>
        <taxon>Caenorhabditis</taxon>
    </lineage>
</organism>
<feature type="compositionally biased region" description="Polar residues" evidence="1">
    <location>
        <begin position="254"/>
        <end position="282"/>
    </location>
</feature>
<dbReference type="Proteomes" id="UP000230233">
    <property type="component" value="Chromosome V"/>
</dbReference>
<keyword evidence="4" id="KW-1185">Reference proteome</keyword>
<dbReference type="Pfam" id="PF04435">
    <property type="entry name" value="SPK"/>
    <property type="match status" value="1"/>
</dbReference>
<feature type="compositionally biased region" description="Basic and acidic residues" evidence="1">
    <location>
        <begin position="145"/>
        <end position="161"/>
    </location>
</feature>
<dbReference type="InterPro" id="IPR053315">
    <property type="entry name" value="Peptidase_C14A"/>
</dbReference>
<protein>
    <recommendedName>
        <fullName evidence="2">SPK domain-containing protein</fullName>
    </recommendedName>
</protein>
<evidence type="ECO:0000313" key="3">
    <source>
        <dbReference type="EMBL" id="PIC29668.1"/>
    </source>
</evidence>
<gene>
    <name evidence="3" type="primary">Cnig_chr_V.g21182</name>
    <name evidence="3" type="ORF">B9Z55_021182</name>
</gene>
<comment type="caution">
    <text evidence="3">The sequence shown here is derived from an EMBL/GenBank/DDBJ whole genome shotgun (WGS) entry which is preliminary data.</text>
</comment>
<feature type="domain" description="SPK" evidence="2">
    <location>
        <begin position="9"/>
        <end position="116"/>
    </location>
</feature>
<dbReference type="EMBL" id="PDUG01000005">
    <property type="protein sequence ID" value="PIC29668.1"/>
    <property type="molecule type" value="Genomic_DNA"/>
</dbReference>
<sequence>MTPDMWDVMRFISDRIGDYDKPESLSKWAEKALKELPSCSYALSGRKSKSMVSQMREDLNKVEKFEGFSLMEKLQLAFIFSRPVSYGFVHMLKEAKFQIEQDKNNRISRFSTEDGGVVRFSDHHPGVKYFKGVICLNNALQRKANRDRMAREKEQGQHDVDNDNTGSEMTEGPEPMEEEFDEEVIEDPTEDFPVELKLKQEVDEDMASGGYAGPGVFNGRINYEELDAQEFVYPGFPEELKPKLINRVQKRRQSSATDNGKQMKTSNSIATSSNQKTPTTSSKAPKQQPPQKARPAIPTPDEHKISVLALATHIENIAAYYNLESLQNKASQAKEKMNKTGDKTLSIKKLNLSISFMLLCLEGNRICGAENSITLKSLFKQLKMFLIRPLGPQIVHEALESIDQKMREFENEEYGVPPNLISESLTHLLIAAGFYSQLE</sequence>
<feature type="region of interest" description="Disordered" evidence="1">
    <location>
        <begin position="244"/>
        <end position="301"/>
    </location>
</feature>
<dbReference type="PANTHER" id="PTHR23362:SF0">
    <property type="entry name" value="CALPONIN-HOMOLOGY (CH) DOMAIN-CONTAINING PROTEIN-RELATED"/>
    <property type="match status" value="1"/>
</dbReference>
<feature type="compositionally biased region" description="Low complexity" evidence="1">
    <location>
        <begin position="283"/>
        <end position="296"/>
    </location>
</feature>
<name>A0A2G5TR06_9PELO</name>
<accession>A0A2G5TR06</accession>
<evidence type="ECO:0000256" key="1">
    <source>
        <dbReference type="SAM" id="MobiDB-lite"/>
    </source>
</evidence>
<evidence type="ECO:0000259" key="2">
    <source>
        <dbReference type="Pfam" id="PF04435"/>
    </source>
</evidence>
<reference evidence="4" key="1">
    <citation type="submission" date="2017-10" db="EMBL/GenBank/DDBJ databases">
        <title>Rapid genome shrinkage in a self-fertile nematode reveals novel sperm competition proteins.</title>
        <authorList>
            <person name="Yin D."/>
            <person name="Schwarz E.M."/>
            <person name="Thomas C.G."/>
            <person name="Felde R.L."/>
            <person name="Korf I.F."/>
            <person name="Cutter A.D."/>
            <person name="Schartner C.M."/>
            <person name="Ralston E.J."/>
            <person name="Meyer B.J."/>
            <person name="Haag E.S."/>
        </authorList>
    </citation>
    <scope>NUCLEOTIDE SEQUENCE [LARGE SCALE GENOMIC DNA]</scope>
    <source>
        <strain evidence="4">JU1422</strain>
    </source>
</reference>
<dbReference type="PANTHER" id="PTHR23362">
    <property type="entry name" value="L-PLASTIN-RELATED"/>
    <property type="match status" value="1"/>
</dbReference>
<feature type="region of interest" description="Disordered" evidence="1">
    <location>
        <begin position="145"/>
        <end position="178"/>
    </location>
</feature>